<evidence type="ECO:0000313" key="3">
    <source>
        <dbReference type="Proteomes" id="UP001176941"/>
    </source>
</evidence>
<proteinExistence type="predicted"/>
<keyword evidence="1" id="KW-0812">Transmembrane</keyword>
<evidence type="ECO:0000313" key="2">
    <source>
        <dbReference type="EMBL" id="CAI9167673.1"/>
    </source>
</evidence>
<keyword evidence="3" id="KW-1185">Reference proteome</keyword>
<organism evidence="2 3">
    <name type="scientific">Rangifer tarandus platyrhynchus</name>
    <name type="common">Svalbard reindeer</name>
    <dbReference type="NCBI Taxonomy" id="3082113"/>
    <lineage>
        <taxon>Eukaryota</taxon>
        <taxon>Metazoa</taxon>
        <taxon>Chordata</taxon>
        <taxon>Craniata</taxon>
        <taxon>Vertebrata</taxon>
        <taxon>Euteleostomi</taxon>
        <taxon>Mammalia</taxon>
        <taxon>Eutheria</taxon>
        <taxon>Laurasiatheria</taxon>
        <taxon>Artiodactyla</taxon>
        <taxon>Ruminantia</taxon>
        <taxon>Pecora</taxon>
        <taxon>Cervidae</taxon>
        <taxon>Odocoileinae</taxon>
        <taxon>Rangifer</taxon>
    </lineage>
</organism>
<sequence length="159" mass="17347">MLPFTTLSISPSSHPFWAWVSPCMPPQLTSSPCHETLLQTLISGRHLVPDLCTQGFRSSFLTTAQFFSLLLPHQLTSPPSGLPTLHFSISLTPLCASFLPPKLIYHYSLAFGLQSSQLCSPLPSMLQSVFFTNTVMMMIMIIYCPLVASSLGTRVGGLG</sequence>
<evidence type="ECO:0000256" key="1">
    <source>
        <dbReference type="SAM" id="Phobius"/>
    </source>
</evidence>
<feature type="transmembrane region" description="Helical" evidence="1">
    <location>
        <begin position="125"/>
        <end position="148"/>
    </location>
</feature>
<dbReference type="Proteomes" id="UP001176941">
    <property type="component" value="Chromosome 27"/>
</dbReference>
<keyword evidence="1" id="KW-0472">Membrane</keyword>
<protein>
    <submittedName>
        <fullName evidence="2">Uncharacterized protein</fullName>
    </submittedName>
</protein>
<keyword evidence="1" id="KW-1133">Transmembrane helix</keyword>
<name>A0ABN8Z4V9_RANTA</name>
<gene>
    <name evidence="2" type="ORF">MRATA1EN1_LOCUS16635</name>
</gene>
<reference evidence="2" key="1">
    <citation type="submission" date="2023-04" db="EMBL/GenBank/DDBJ databases">
        <authorList>
            <consortium name="ELIXIR-Norway"/>
        </authorList>
    </citation>
    <scope>NUCLEOTIDE SEQUENCE [LARGE SCALE GENOMIC DNA]</scope>
</reference>
<dbReference type="EMBL" id="OX459963">
    <property type="protein sequence ID" value="CAI9167673.1"/>
    <property type="molecule type" value="Genomic_DNA"/>
</dbReference>
<accession>A0ABN8Z4V9</accession>